<evidence type="ECO:0000313" key="1">
    <source>
        <dbReference type="EMBL" id="CAB4738156.1"/>
    </source>
</evidence>
<evidence type="ECO:0000313" key="2">
    <source>
        <dbReference type="EMBL" id="CAB4974230.1"/>
    </source>
</evidence>
<protein>
    <submittedName>
        <fullName evidence="1">Unannotated protein</fullName>
    </submittedName>
</protein>
<accession>A0A6J6ST44</accession>
<dbReference type="AlphaFoldDB" id="A0A6J6ST44"/>
<organism evidence="1">
    <name type="scientific">freshwater metagenome</name>
    <dbReference type="NCBI Taxonomy" id="449393"/>
    <lineage>
        <taxon>unclassified sequences</taxon>
        <taxon>metagenomes</taxon>
        <taxon>ecological metagenomes</taxon>
    </lineage>
</organism>
<proteinExistence type="predicted"/>
<reference evidence="1" key="1">
    <citation type="submission" date="2020-05" db="EMBL/GenBank/DDBJ databases">
        <authorList>
            <person name="Chiriac C."/>
            <person name="Salcher M."/>
            <person name="Ghai R."/>
            <person name="Kavagutti S V."/>
        </authorList>
    </citation>
    <scope>NUCLEOTIDE SEQUENCE</scope>
</reference>
<dbReference type="EMBL" id="CAFBOJ010000025">
    <property type="protein sequence ID" value="CAB4974230.1"/>
    <property type="molecule type" value="Genomic_DNA"/>
</dbReference>
<dbReference type="EMBL" id="CAEZYO010000059">
    <property type="protein sequence ID" value="CAB4738156.1"/>
    <property type="molecule type" value="Genomic_DNA"/>
</dbReference>
<gene>
    <name evidence="1" type="ORF">UFOPK2731_01310</name>
    <name evidence="2" type="ORF">UFOPK3937_00354</name>
</gene>
<name>A0A6J6ST44_9ZZZZ</name>
<sequence length="76" mass="8980">MRMRISRLYQNPKTKEFLLNEEVYCGRCFTNFEDEYAHQIHRTKAGRADSICLDPESVDLEAYVNFGDALVWKCKD</sequence>